<dbReference type="InterPro" id="IPR023696">
    <property type="entry name" value="Ureohydrolase_dom_sf"/>
</dbReference>
<dbReference type="InterPro" id="IPR037138">
    <property type="entry name" value="His_deacetylse_dom_sf"/>
</dbReference>
<keyword evidence="7" id="KW-1185">Reference proteome</keyword>
<dbReference type="GO" id="GO:0004407">
    <property type="term" value="F:histone deacetylase activity"/>
    <property type="evidence" value="ECO:0007669"/>
    <property type="project" value="TreeGrafter"/>
</dbReference>
<dbReference type="PRINTS" id="PR01270">
    <property type="entry name" value="HDASUPER"/>
</dbReference>
<dbReference type="InterPro" id="IPR003085">
    <property type="entry name" value="AcuC"/>
</dbReference>
<dbReference type="EMBL" id="PVTT01000001">
    <property type="protein sequence ID" value="PRY94441.1"/>
    <property type="molecule type" value="Genomic_DNA"/>
</dbReference>
<dbReference type="Pfam" id="PF00850">
    <property type="entry name" value="Hist_deacetyl"/>
    <property type="match status" value="1"/>
</dbReference>
<dbReference type="Proteomes" id="UP000238801">
    <property type="component" value="Unassembled WGS sequence"/>
</dbReference>
<dbReference type="PANTHER" id="PTHR10625:SF10">
    <property type="entry name" value="HISTONE DEACETYLASE HDAC1"/>
    <property type="match status" value="1"/>
</dbReference>
<dbReference type="PANTHER" id="PTHR10625">
    <property type="entry name" value="HISTONE DEACETYLASE HDAC1-RELATED"/>
    <property type="match status" value="1"/>
</dbReference>
<evidence type="ECO:0000259" key="5">
    <source>
        <dbReference type="Pfam" id="PF00850"/>
    </source>
</evidence>
<protein>
    <recommendedName>
        <fullName evidence="3">Acetoin utilization protein AcuC</fullName>
    </recommendedName>
</protein>
<comment type="similarity">
    <text evidence="2">Belongs to the histone deacetylase family.</text>
</comment>
<organism evidence="6 7">
    <name type="scientific">Hasllibacter halocynthiae</name>
    <dbReference type="NCBI Taxonomy" id="595589"/>
    <lineage>
        <taxon>Bacteria</taxon>
        <taxon>Pseudomonadati</taxon>
        <taxon>Pseudomonadota</taxon>
        <taxon>Alphaproteobacteria</taxon>
        <taxon>Rhodobacterales</taxon>
        <taxon>Roseobacteraceae</taxon>
        <taxon>Hasllibacter</taxon>
    </lineage>
</organism>
<dbReference type="InterPro" id="IPR000286">
    <property type="entry name" value="HDACs"/>
</dbReference>
<feature type="domain" description="Histone deacetylase" evidence="5">
    <location>
        <begin position="16"/>
        <end position="301"/>
    </location>
</feature>
<dbReference type="RefSeq" id="WP_245883666.1">
    <property type="nucleotide sequence ID" value="NZ_PVTT01000001.1"/>
</dbReference>
<keyword evidence="4" id="KW-0006">Acetoin catabolism</keyword>
<dbReference type="GO" id="GO:0040029">
    <property type="term" value="P:epigenetic regulation of gene expression"/>
    <property type="evidence" value="ECO:0007669"/>
    <property type="project" value="TreeGrafter"/>
</dbReference>
<gene>
    <name evidence="6" type="ORF">BCF33_0028</name>
</gene>
<dbReference type="SUPFAM" id="SSF52768">
    <property type="entry name" value="Arginase/deacetylase"/>
    <property type="match status" value="1"/>
</dbReference>
<dbReference type="InterPro" id="IPR023801">
    <property type="entry name" value="His_deacetylse_dom"/>
</dbReference>
<dbReference type="UniPathway" id="UPA00040"/>
<sequence length="365" mass="38671">MLAAPIFRHSSYGKWHPLRIPRVSTVVDLSRALGWIDPGGYRTAPRAKAAALTGFHDPAYLATLQAAEDAQAVTAQVRAAHGLGTPSNPVFPEMWRRPATGAGGSLLAADLLAEAPGRIHNPAGGTHHGMPSRAAGFCYLNDPALAILRMRALGLSRIAYVDIDAHHPDGVAHAVRGDPGVLLISTHEEGRWPRTGALDDAGPGTWFNLPLPKGAGDADLMAALHELILPRVAAHRPDAIVLQCGADSVAEDPQAGMATGNGPHVAAVRALAGTTDRMLLLGGGGYNPWTVGRLWTAAWGALSGREMPDGLPPEAEGVLRAIRWSGSRHARDPDPRLFTTLMDPPTGGKVHPETRVRLNLLKRRL</sequence>
<dbReference type="GO" id="GO:0045150">
    <property type="term" value="P:acetoin catabolic process"/>
    <property type="evidence" value="ECO:0007669"/>
    <property type="project" value="UniProtKB-UniPathway"/>
</dbReference>
<evidence type="ECO:0000256" key="3">
    <source>
        <dbReference type="ARBA" id="ARBA00020218"/>
    </source>
</evidence>
<name>A0A2T0X658_9RHOB</name>
<dbReference type="PRINTS" id="PR01272">
    <property type="entry name" value="ACUCPROTEIN"/>
</dbReference>
<evidence type="ECO:0000313" key="7">
    <source>
        <dbReference type="Proteomes" id="UP000238801"/>
    </source>
</evidence>
<dbReference type="Gene3D" id="3.40.800.20">
    <property type="entry name" value="Histone deacetylase domain"/>
    <property type="match status" value="1"/>
</dbReference>
<comment type="caution">
    <text evidence="6">The sequence shown here is derived from an EMBL/GenBank/DDBJ whole genome shotgun (WGS) entry which is preliminary data.</text>
</comment>
<accession>A0A2T0X658</accession>
<evidence type="ECO:0000256" key="2">
    <source>
        <dbReference type="ARBA" id="ARBA00005947"/>
    </source>
</evidence>
<reference evidence="6 7" key="1">
    <citation type="submission" date="2018-03" db="EMBL/GenBank/DDBJ databases">
        <title>Genomic Encyclopedia of Archaeal and Bacterial Type Strains, Phase II (KMG-II): from individual species to whole genera.</title>
        <authorList>
            <person name="Goeker M."/>
        </authorList>
    </citation>
    <scope>NUCLEOTIDE SEQUENCE [LARGE SCALE GENOMIC DNA]</scope>
    <source>
        <strain evidence="6 7">DSM 29318</strain>
    </source>
</reference>
<comment type="pathway">
    <text evidence="1">Ketone degradation; acetoin degradation.</text>
</comment>
<dbReference type="AlphaFoldDB" id="A0A2T0X658"/>
<evidence type="ECO:0000256" key="4">
    <source>
        <dbReference type="ARBA" id="ARBA00022627"/>
    </source>
</evidence>
<evidence type="ECO:0000256" key="1">
    <source>
        <dbReference type="ARBA" id="ARBA00005101"/>
    </source>
</evidence>
<proteinExistence type="inferred from homology"/>
<evidence type="ECO:0000313" key="6">
    <source>
        <dbReference type="EMBL" id="PRY94441.1"/>
    </source>
</evidence>